<dbReference type="SUPFAM" id="SSF53300">
    <property type="entry name" value="vWA-like"/>
    <property type="match status" value="1"/>
</dbReference>
<dbReference type="PROSITE" id="PS50853">
    <property type="entry name" value="FN3"/>
    <property type="match status" value="3"/>
</dbReference>
<dbReference type="Gene3D" id="2.60.40.10">
    <property type="entry name" value="Immunoglobulins"/>
    <property type="match status" value="4"/>
</dbReference>
<keyword evidence="6" id="KW-0677">Repeat</keyword>
<gene>
    <name evidence="17" type="ORF">NHX12_024823</name>
</gene>
<dbReference type="InterPro" id="IPR003961">
    <property type="entry name" value="FN3_dom"/>
</dbReference>
<evidence type="ECO:0000256" key="7">
    <source>
        <dbReference type="ARBA" id="ARBA00022837"/>
    </source>
</evidence>
<dbReference type="SMART" id="SM00060">
    <property type="entry name" value="FN3"/>
    <property type="match status" value="4"/>
</dbReference>
<dbReference type="Pfam" id="PF17205">
    <property type="entry name" value="PSI_integrin"/>
    <property type="match status" value="1"/>
</dbReference>
<dbReference type="PROSITE" id="PS00243">
    <property type="entry name" value="I_EGF_1"/>
    <property type="match status" value="2"/>
</dbReference>
<evidence type="ECO:0000313" key="18">
    <source>
        <dbReference type="Proteomes" id="UP001148018"/>
    </source>
</evidence>
<comment type="similarity">
    <text evidence="2 13">Belongs to the integrin beta chain family.</text>
</comment>
<dbReference type="FunFam" id="2.10.25.10:FF:000036">
    <property type="entry name" value="Integrin beta"/>
    <property type="match status" value="1"/>
</dbReference>
<dbReference type="SUPFAM" id="SSF49265">
    <property type="entry name" value="Fibronectin type III"/>
    <property type="match status" value="2"/>
</dbReference>
<evidence type="ECO:0000256" key="10">
    <source>
        <dbReference type="ARBA" id="ARBA00023136"/>
    </source>
</evidence>
<organism evidence="17 18">
    <name type="scientific">Muraenolepis orangiensis</name>
    <name type="common">Patagonian moray cod</name>
    <dbReference type="NCBI Taxonomy" id="630683"/>
    <lineage>
        <taxon>Eukaryota</taxon>
        <taxon>Metazoa</taxon>
        <taxon>Chordata</taxon>
        <taxon>Craniata</taxon>
        <taxon>Vertebrata</taxon>
        <taxon>Euteleostomi</taxon>
        <taxon>Actinopterygii</taxon>
        <taxon>Neopterygii</taxon>
        <taxon>Teleostei</taxon>
        <taxon>Neoteleostei</taxon>
        <taxon>Acanthomorphata</taxon>
        <taxon>Zeiogadaria</taxon>
        <taxon>Gadariae</taxon>
        <taxon>Gadiformes</taxon>
        <taxon>Muraenolepidoidei</taxon>
        <taxon>Muraenolepididae</taxon>
        <taxon>Muraenolepis</taxon>
    </lineage>
</organism>
<dbReference type="GO" id="GO:0016477">
    <property type="term" value="P:cell migration"/>
    <property type="evidence" value="ECO:0007669"/>
    <property type="project" value="TreeGrafter"/>
</dbReference>
<evidence type="ECO:0000313" key="17">
    <source>
        <dbReference type="EMBL" id="KAJ3607772.1"/>
    </source>
</evidence>
<evidence type="ECO:0000256" key="6">
    <source>
        <dbReference type="ARBA" id="ARBA00022737"/>
    </source>
</evidence>
<dbReference type="CDD" id="cd00063">
    <property type="entry name" value="FN3"/>
    <property type="match status" value="4"/>
</dbReference>
<dbReference type="InterPro" id="IPR013783">
    <property type="entry name" value="Ig-like_fold"/>
</dbReference>
<dbReference type="Pfam" id="PF03160">
    <property type="entry name" value="Calx-beta"/>
    <property type="match status" value="1"/>
</dbReference>
<dbReference type="InterPro" id="IPR002369">
    <property type="entry name" value="Integrin_bsu_VWA"/>
</dbReference>
<evidence type="ECO:0000256" key="2">
    <source>
        <dbReference type="ARBA" id="ARBA00007449"/>
    </source>
</evidence>
<evidence type="ECO:0000256" key="12">
    <source>
        <dbReference type="ARBA" id="ARBA00023180"/>
    </source>
</evidence>
<keyword evidence="7" id="KW-0106">Calcium</keyword>
<dbReference type="EMBL" id="JANIIK010000040">
    <property type="protein sequence ID" value="KAJ3607772.1"/>
    <property type="molecule type" value="Genomic_DNA"/>
</dbReference>
<dbReference type="OrthoDB" id="410592at2759"/>
<dbReference type="InterPro" id="IPR015812">
    <property type="entry name" value="Integrin_bsu"/>
</dbReference>
<dbReference type="PANTHER" id="PTHR10082">
    <property type="entry name" value="INTEGRIN BETA SUBUNIT"/>
    <property type="match status" value="1"/>
</dbReference>
<keyword evidence="10" id="KW-0472">Membrane</keyword>
<dbReference type="Gene3D" id="2.10.25.10">
    <property type="entry name" value="Laminin"/>
    <property type="match status" value="3"/>
</dbReference>
<feature type="region of interest" description="Disordered" evidence="14">
    <location>
        <begin position="1332"/>
        <end position="1363"/>
    </location>
</feature>
<feature type="domain" description="Fibronectin type-III" evidence="16">
    <location>
        <begin position="1465"/>
        <end position="1558"/>
    </location>
</feature>
<dbReference type="Pfam" id="PF18372">
    <property type="entry name" value="I-EGF_1"/>
    <property type="match status" value="1"/>
</dbReference>
<keyword evidence="8" id="KW-1133">Transmembrane helix</keyword>
<dbReference type="FunFam" id="2.60.40.10:FF:000146">
    <property type="entry name" value="Integrin beta"/>
    <property type="match status" value="2"/>
</dbReference>
<dbReference type="SUPFAM" id="SSF103575">
    <property type="entry name" value="Plexin repeat"/>
    <property type="match status" value="1"/>
</dbReference>
<dbReference type="FunFam" id="3.40.50.410:FF:000036">
    <property type="entry name" value="Integrin beta"/>
    <property type="match status" value="1"/>
</dbReference>
<dbReference type="InterPro" id="IPR033760">
    <property type="entry name" value="Integrin_beta_N"/>
</dbReference>
<dbReference type="GO" id="GO:0008305">
    <property type="term" value="C:integrin complex"/>
    <property type="evidence" value="ECO:0007669"/>
    <property type="project" value="TreeGrafter"/>
</dbReference>
<dbReference type="Gene3D" id="3.40.50.410">
    <property type="entry name" value="von Willebrand factor, type A domain"/>
    <property type="match status" value="1"/>
</dbReference>
<keyword evidence="5 15" id="KW-0732">Signal</keyword>
<dbReference type="Pfam" id="PF23105">
    <property type="entry name" value="EGF_integrin"/>
    <property type="match status" value="1"/>
</dbReference>
<dbReference type="Gene3D" id="2.60.40.2030">
    <property type="match status" value="1"/>
</dbReference>
<dbReference type="GO" id="GO:0033627">
    <property type="term" value="P:cell adhesion mediated by integrin"/>
    <property type="evidence" value="ECO:0007669"/>
    <property type="project" value="TreeGrafter"/>
</dbReference>
<dbReference type="Pfam" id="PF00041">
    <property type="entry name" value="fn3"/>
    <property type="match status" value="4"/>
</dbReference>
<dbReference type="GO" id="GO:0005925">
    <property type="term" value="C:focal adhesion"/>
    <property type="evidence" value="ECO:0007669"/>
    <property type="project" value="TreeGrafter"/>
</dbReference>
<keyword evidence="11" id="KW-1015">Disulfide bond</keyword>
<reference evidence="17" key="1">
    <citation type="submission" date="2022-07" db="EMBL/GenBank/DDBJ databases">
        <title>Chromosome-level genome of Muraenolepis orangiensis.</title>
        <authorList>
            <person name="Kim J."/>
        </authorList>
    </citation>
    <scope>NUCLEOTIDE SEQUENCE</scope>
    <source>
        <strain evidence="17">KU_S4_2022</strain>
        <tissue evidence="17">Muscle</tissue>
    </source>
</reference>
<feature type="domain" description="Fibronectin type-III" evidence="16">
    <location>
        <begin position="1578"/>
        <end position="1674"/>
    </location>
</feature>
<dbReference type="InterPro" id="IPR040622">
    <property type="entry name" value="EGF_integrin_1"/>
</dbReference>
<sequence length="1708" mass="188151">MGRWTLRLSLGLGLFVALLVDWGCADNENYCLLPPSSTCSSCLRSGVGCAYCTDETYERPRCDQHDTIKKGCSAAGIITAHSGMSIEQKERIDVNLDQAQVTPQQMTMSFLPGEKREMDMEVFAPIKGPLDLYILMDFSNSMSDDLANLKRMGTELGNLVKDMSDDYTIGFGKFVDKVVEPQTDMRPAKLEKPWPNSDPPFSFKNVIKLTGDVQFFNSELQKELISGNLDAPEGGFDAILQTTVCEEQIGWRRHSTHLLVFSTESAFHYEADGANVLSGILPRNDELCHLDTSGMYTKDTQQDYPSVPTLVRLMGKHNIIPIFAVTNHSYEYYQKLHTYFPIAEVGKLQEDSANILKIMENAFQAKFQYSNGTVAKDAAFRGKFKVLLQAERMVDEQHVCNLKDDDKVGTMRVKPTTFSKALNIKAEVLCPTCGCEKTPSLKAPRCTNQGNLVCGRCQCDDGWLGPFCNCSTTQSSLGATRCLEFEGKEPCSGRGDCLCGTCVCSEPSQFEGPYCQYDKSQCPRYGGFLCNDRGSCLKEQCECSLGWEGPACECAKGNLTCIDSKGGICNGQGRCVCGRCECLGSTFAQNPTCEANFEAWKTGEQKDKSEDVSDSCEFRDEDDDCTYSYTVDNHKTNAEVEVQIVPLEVSCRKVGFKDDEFNLRQSLLTSDHLDTPMVRTGPPKGIDLVRWKVTDNVHREPNHPEAQSSSLCPCLNEVYKKVPGAPKVQKTSLRMQRNAGKRKDNVIVDSILSAPRASYSDIVEVTQKTVQSGKFQDLKVMPGYFTVATDREATGAVEFQDGVELVDVHVPLFAKDEDDDMKKLRVELVDVPIGKATIAKRFVNITITKEQAQSVFTFLQPAYVHSRQDGVVHIPVNREITDDGPSLVSYITRDNTAKDKQDYRSVNGDLRYGPGETQKLIGIQLLELGEKASLLENKQVKQFFVDLYDPEKGAKLGRYPRTTVTIADEPEPSVFTFKKATHSFLGPDTSCSIPVVRTRNLDVPASVKWRTKHPRLPLSGSLKFVPGQTEKNIVIDRASLPPGPAQLELYDPSSSAVLGERPTTTVNGGDGAPKSPDMVQLGFISQKSSSSPGGLLSAPPNAKAKATGPKTILASWDPPPGNPAGYKVKYWIYGNPEQDAKVMDVKGRQAELRGLYPNCDYEMRVCAYNALGDDAGGHPTVTQVSWGEPAEANGNITAYEVVYTPVKDDMTPAGAAKLVKIDNPKKRMLLIENLQRAQTYMYKVRAKNSVGWSPYRDATINLASQPTRPLSIPIIPDIPIVDAQAGCEYDNLLMYSNEMPKTPSGWQHVQLVGSRMDLRNVSWKRDVEDLIPRRGAGTSTDLDTSSDEAPPPSSSSTCTLHPGSFSDQGRWDQNFIYPGSSMGAPTSPGGVVMRKPSVNRYGDEHIRDSIIMGDIGGRVPDLAKLVCVHFATSRARAESYEVNDALRNLDSVLHDSRVNPGVPDTPTRLVFSALGPTALRVSWQEPYCERDILGYSVFYQLLNGGEVKRINVSSTEENSVVVQDLLPNHSYLFKVKAQSQEGWGPEREGVITIESAVDPKSPLSPMPGSPFTLSTPSAPGPLVFTALSPEALQLSWEEPRKPNGDILGYVVTCEQLHGGGDVRSFQVPGDSAETSLTVSDLSENMPYKFKVQAKTTQGFGPEREGIITIESQDGGEPDALRLMEEQLKEKNGLMANHWSTWEWGTSTH</sequence>
<dbReference type="Proteomes" id="UP001148018">
    <property type="component" value="Unassembled WGS sequence"/>
</dbReference>
<dbReference type="PANTHER" id="PTHR10082:SF42">
    <property type="entry name" value="INTEGRIN BETA-4"/>
    <property type="match status" value="1"/>
</dbReference>
<name>A0A9Q0ENX4_9TELE</name>
<protein>
    <recommendedName>
        <fullName evidence="13">Integrin beta</fullName>
    </recommendedName>
</protein>
<keyword evidence="3" id="KW-0245">EGF-like domain</keyword>
<evidence type="ECO:0000256" key="15">
    <source>
        <dbReference type="SAM" id="SignalP"/>
    </source>
</evidence>
<evidence type="ECO:0000256" key="3">
    <source>
        <dbReference type="ARBA" id="ARBA00022536"/>
    </source>
</evidence>
<dbReference type="GO" id="GO:0005178">
    <property type="term" value="F:integrin binding"/>
    <property type="evidence" value="ECO:0007669"/>
    <property type="project" value="TreeGrafter"/>
</dbReference>
<dbReference type="InterPro" id="IPR036116">
    <property type="entry name" value="FN3_sf"/>
</dbReference>
<dbReference type="PRINTS" id="PR00014">
    <property type="entry name" value="FNTYPEIII"/>
</dbReference>
<dbReference type="PRINTS" id="PR01186">
    <property type="entry name" value="INTEGRINB"/>
</dbReference>
<evidence type="ECO:0000259" key="16">
    <source>
        <dbReference type="PROSITE" id="PS50853"/>
    </source>
</evidence>
<dbReference type="SMART" id="SM00237">
    <property type="entry name" value="Calx_beta"/>
    <property type="match status" value="1"/>
</dbReference>
<comment type="subcellular location">
    <subcellularLocation>
        <location evidence="1 13">Cell membrane</location>
        <topology evidence="1 13">Single-pass type I membrane protein</topology>
    </subcellularLocation>
</comment>
<evidence type="ECO:0000256" key="13">
    <source>
        <dbReference type="RuleBase" id="RU000633"/>
    </source>
</evidence>
<feature type="chain" id="PRO_5040497254" description="Integrin beta" evidence="15">
    <location>
        <begin position="26"/>
        <end position="1708"/>
    </location>
</feature>
<dbReference type="InterPro" id="IPR036465">
    <property type="entry name" value="vWFA_dom_sf"/>
</dbReference>
<dbReference type="InterPro" id="IPR038081">
    <property type="entry name" value="CalX-like_sf"/>
</dbReference>
<dbReference type="GO" id="GO:0009986">
    <property type="term" value="C:cell surface"/>
    <property type="evidence" value="ECO:0007669"/>
    <property type="project" value="TreeGrafter"/>
</dbReference>
<evidence type="ECO:0000256" key="9">
    <source>
        <dbReference type="ARBA" id="ARBA00023037"/>
    </source>
</evidence>
<proteinExistence type="inferred from homology"/>
<dbReference type="GO" id="GO:0007160">
    <property type="term" value="P:cell-matrix adhesion"/>
    <property type="evidence" value="ECO:0007669"/>
    <property type="project" value="TreeGrafter"/>
</dbReference>
<keyword evidence="9 13" id="KW-0401">Integrin</keyword>
<evidence type="ECO:0000256" key="8">
    <source>
        <dbReference type="ARBA" id="ARBA00022989"/>
    </source>
</evidence>
<dbReference type="SMART" id="SM00187">
    <property type="entry name" value="INB"/>
    <property type="match status" value="1"/>
</dbReference>
<evidence type="ECO:0000256" key="11">
    <source>
        <dbReference type="ARBA" id="ARBA00023157"/>
    </source>
</evidence>
<dbReference type="Gene3D" id="3.30.1680.10">
    <property type="entry name" value="ligand-binding face of the semaphorins, domain 2"/>
    <property type="match status" value="1"/>
</dbReference>
<evidence type="ECO:0000256" key="4">
    <source>
        <dbReference type="ARBA" id="ARBA00022692"/>
    </source>
</evidence>
<dbReference type="InterPro" id="IPR057073">
    <property type="entry name" value="EGF_integrin_2"/>
</dbReference>
<evidence type="ECO:0000256" key="1">
    <source>
        <dbReference type="ARBA" id="ARBA00004251"/>
    </source>
</evidence>
<dbReference type="InterPro" id="IPR057243">
    <property type="entry name" value="Integrin_I-EGF_CS"/>
</dbReference>
<keyword evidence="12" id="KW-0325">Glycoprotein</keyword>
<dbReference type="GO" id="GO:0098609">
    <property type="term" value="P:cell-cell adhesion"/>
    <property type="evidence" value="ECO:0007669"/>
    <property type="project" value="TreeGrafter"/>
</dbReference>
<keyword evidence="4 13" id="KW-0812">Transmembrane</keyword>
<feature type="domain" description="Fibronectin type-III" evidence="16">
    <location>
        <begin position="1098"/>
        <end position="1190"/>
    </location>
</feature>
<dbReference type="Gene3D" id="2.60.40.1510">
    <property type="entry name" value="ntegrin, alpha v. Chain A, domain 3"/>
    <property type="match status" value="1"/>
</dbReference>
<evidence type="ECO:0000256" key="14">
    <source>
        <dbReference type="SAM" id="MobiDB-lite"/>
    </source>
</evidence>
<dbReference type="Pfam" id="PF00362">
    <property type="entry name" value="Integrin_beta"/>
    <property type="match status" value="1"/>
</dbReference>
<accession>A0A9Q0ENX4</accession>
<comment type="caution">
    <text evidence="17">The sequence shown here is derived from an EMBL/GenBank/DDBJ whole genome shotgun (WGS) entry which is preliminary data.</text>
</comment>
<keyword evidence="13" id="KW-0130">Cell adhesion</keyword>
<dbReference type="InterPro" id="IPR003644">
    <property type="entry name" value="Calx_beta"/>
</dbReference>
<dbReference type="GO" id="GO:0007229">
    <property type="term" value="P:integrin-mediated signaling pathway"/>
    <property type="evidence" value="ECO:0007669"/>
    <property type="project" value="UniProtKB-KW"/>
</dbReference>
<evidence type="ECO:0000256" key="5">
    <source>
        <dbReference type="ARBA" id="ARBA00022729"/>
    </source>
</evidence>
<keyword evidence="18" id="KW-1185">Reference proteome</keyword>
<dbReference type="SUPFAM" id="SSF141072">
    <property type="entry name" value="CalX-like"/>
    <property type="match status" value="2"/>
</dbReference>
<feature type="signal peptide" evidence="15">
    <location>
        <begin position="1"/>
        <end position="25"/>
    </location>
</feature>